<dbReference type="GO" id="GO:0045735">
    <property type="term" value="F:nutrient reservoir activity"/>
    <property type="evidence" value="ECO:0007669"/>
    <property type="project" value="UniProtKB-KW"/>
</dbReference>
<sequence length="1585" mass="181942">MKEKTQALAKLTDIEVGEYNDDHKYFRQRQPVSFSYQSIPDPHRKALEQPFVVYFLEESGQVMHVPNSDVEFVTNIRKSIVEMLRIEPILANFGGIRGDQLSKYISDGRAPEAFTVEEESILGRCESEYTLKKLELGDHFEEKKMIEKHLKKDVQSKSSPRSRTSNIPKLEEDEYILMRTINFDKCRDLVIQQHAGGANMSHEGYSQFRAVHSRSSVSIHYLRGQPGSFRVDLALVEGDVIVNPFGFKTEKLQASTKQALLLESAQPIRKSLILPRNLRPIKSWRYEVASPHSPPEGKGKQWVNYHNKNDKYYPVSFLSSAGIPFSSQDIQNYQEKVLELLDKTVQEFYSEPSSPSPEDPSPKMTKASLATTRLYAMTHLMRVLPIDKIRELFSKTFENRDVDSQRKQTFLIDVAAASGASAPIKVLLEKMEKQEISPERIASIFLTLPNNLYSPSVIPELMEYVKRLNIETNPLLTSSALINFASLAERVCINHKKINYTIPYALFGRENCGPEQILSDFLPFLEEKAKSASKYHERAIYLQAISNLGSPEIINILKPYIYGKNDKNLHVRSIAIYGLSNLRLPDSAREKVFETLMAVVDNFLEPRELRQVAFWTLVTWHPSASWWQRMASSTWTEFSRNFATFVSLTVESLAKSTEPHLKHQSRIASFVLPLLKPYSPSLHLSYNRIYSRYDPQSKIGLNFDFSTIESRDDSLPFQIRTSLQENFGDLFIHLFEILNQHPNFSHHRHRVCGLFRIFQNLYQYIPINSDVISKVAGTDGERVIRELLSGVQIHATKYLNPIDLEFFLPTEIGLPLRGQAVMPTVNLGEADVKLVAPGLQNPTLKDLLKHDNLSLRFKSNYKYSSKLIVKLTVLSPLNQKVTEAGVENYAEMNLPFYGDLSLNRSNEIKNISLSVSPHTQRKFPIFHQHNIPFTMLRNIAPDDWMKDYKVIGVEKNRKPLLKIRQSSFFYNNFYFQRFKISSKQSYTGIASEVNYSGDVPYPFTSGFLSDYLRKPEQQGKLLISPVTKQWQYSLSWDPSSSESRNVTSFVIRAQPSQNNYEVAIPDFSVNDDPQQRLQKLKQISKELKIHGLNAQLFFNSNDFRRYEIVLGFAEELRLLKTTTGNKKYRMVTAVLASKVPGHLDSPRALCSDSLLDTPNIQDLESLKTAIRSKPEENLSSKQPAVYDVGTLDIEFSKDKIPKSILNASYSLQQFIEGVLFPHGYYNNMFSGEPNKIRIETKSPVWSKKYSFSVETPQKHSIFSEIHVPYFATKIVRPTGLKTTSDKITDDSLLISIDPYNMCYFRNDSIKTFDRIKYKTVQRACWATLVLNHHNASDFVLRARWDTHGVPQAQLKLPDGSIQIDVDYRKVVINGKEMADNENEVLVKDPSGRIIIIVDRIPDGYKVRYLDRLTIFPYPNEIRIAPSKQINTKPATLRGLCGDYDSSYAYDKTGPKECIYTNSNNDLFQFSWTTTEGDGCDSKEVEQMQSKVHNYQKTCTHRPSTDNTEKITNVYGFVEDEDCILLIYPVVPCYVQVYGWCAAYEPQRVCKEDCFVKAFEPMNYSGNECRYFILIFEKCECEYYSL</sequence>
<evidence type="ECO:0000313" key="8">
    <source>
        <dbReference type="EMBL" id="KAB7503701.1"/>
    </source>
</evidence>
<dbReference type="EMBL" id="SEYY01004645">
    <property type="protein sequence ID" value="KAB7503701.1"/>
    <property type="molecule type" value="Genomic_DNA"/>
</dbReference>
<dbReference type="Gene3D" id="1.25.10.20">
    <property type="entry name" value="Vitellinogen, superhelical"/>
    <property type="match status" value="1"/>
</dbReference>
<dbReference type="SUPFAM" id="SSF56968">
    <property type="entry name" value="Lipovitellin-phosvitin complex, beta-sheet shell regions"/>
    <property type="match status" value="2"/>
</dbReference>
<dbReference type="SMART" id="SM01169">
    <property type="entry name" value="DUF1943"/>
    <property type="match status" value="1"/>
</dbReference>
<evidence type="ECO:0000259" key="7">
    <source>
        <dbReference type="PROSITE" id="PS51233"/>
    </source>
</evidence>
<comment type="caution">
    <text evidence="8">The sequence shown here is derived from an EMBL/GenBank/DDBJ whole genome shotgun (WGS) entry which is preliminary data.</text>
</comment>
<keyword evidence="1" id="KW-0732">Signal</keyword>
<keyword evidence="4" id="KW-0325">Glycoprotein</keyword>
<evidence type="ECO:0000256" key="5">
    <source>
        <dbReference type="PROSITE-ProRule" id="PRU00557"/>
    </source>
</evidence>
<feature type="domain" description="Vitellogenin" evidence="6">
    <location>
        <begin position="1"/>
        <end position="719"/>
    </location>
</feature>
<evidence type="ECO:0000313" key="9">
    <source>
        <dbReference type="Proteomes" id="UP000326759"/>
    </source>
</evidence>
<dbReference type="PANTHER" id="PTHR23345">
    <property type="entry name" value="VITELLOGENIN-RELATED"/>
    <property type="match status" value="1"/>
</dbReference>
<dbReference type="InterPro" id="IPR050733">
    <property type="entry name" value="Vitellogenin/Apolipophorin"/>
</dbReference>
<evidence type="ECO:0000256" key="3">
    <source>
        <dbReference type="ARBA" id="ARBA00023157"/>
    </source>
</evidence>
<evidence type="ECO:0000259" key="6">
    <source>
        <dbReference type="PROSITE" id="PS51211"/>
    </source>
</evidence>
<evidence type="ECO:0000256" key="1">
    <source>
        <dbReference type="ARBA" id="ARBA00022729"/>
    </source>
</evidence>
<organism evidence="8 9">
    <name type="scientific">Armadillidium nasatum</name>
    <dbReference type="NCBI Taxonomy" id="96803"/>
    <lineage>
        <taxon>Eukaryota</taxon>
        <taxon>Metazoa</taxon>
        <taxon>Ecdysozoa</taxon>
        <taxon>Arthropoda</taxon>
        <taxon>Crustacea</taxon>
        <taxon>Multicrustacea</taxon>
        <taxon>Malacostraca</taxon>
        <taxon>Eumalacostraca</taxon>
        <taxon>Peracarida</taxon>
        <taxon>Isopoda</taxon>
        <taxon>Oniscidea</taxon>
        <taxon>Crinocheta</taxon>
        <taxon>Armadillidiidae</taxon>
        <taxon>Armadillidium</taxon>
    </lineage>
</organism>
<dbReference type="Proteomes" id="UP000326759">
    <property type="component" value="Unassembled WGS sequence"/>
</dbReference>
<gene>
    <name evidence="8" type="primary">CLOT_6</name>
    <name evidence="8" type="ORF">Anas_12944</name>
</gene>
<dbReference type="InterPro" id="IPR001747">
    <property type="entry name" value="Vitellogenin_N"/>
</dbReference>
<name>A0A5N5TAT4_9CRUS</name>
<dbReference type="InterPro" id="IPR015255">
    <property type="entry name" value="Vitellinogen_open_b-sht"/>
</dbReference>
<evidence type="ECO:0000256" key="2">
    <source>
        <dbReference type="ARBA" id="ARBA00022761"/>
    </source>
</evidence>
<dbReference type="InterPro" id="IPR001846">
    <property type="entry name" value="VWF_type-D"/>
</dbReference>
<keyword evidence="9" id="KW-1185">Reference proteome</keyword>
<dbReference type="PROSITE" id="PS51233">
    <property type="entry name" value="VWFD"/>
    <property type="match status" value="1"/>
</dbReference>
<proteinExistence type="predicted"/>
<keyword evidence="2" id="KW-0758">Storage protein</keyword>
<accession>A0A5N5TAT4</accession>
<dbReference type="InterPro" id="IPR011030">
    <property type="entry name" value="Lipovitellin_superhlx_dom"/>
</dbReference>
<dbReference type="PROSITE" id="PS51211">
    <property type="entry name" value="VITELLOGENIN"/>
    <property type="match status" value="1"/>
</dbReference>
<dbReference type="OrthoDB" id="160294at2759"/>
<dbReference type="SUPFAM" id="SSF48431">
    <property type="entry name" value="Lipovitellin-phosvitin complex, superhelical domain"/>
    <property type="match status" value="1"/>
</dbReference>
<feature type="domain" description="VWFD" evidence="7">
    <location>
        <begin position="1300"/>
        <end position="1480"/>
    </location>
</feature>
<keyword evidence="3" id="KW-1015">Disulfide bond</keyword>
<dbReference type="Gene3D" id="2.30.230.10">
    <property type="entry name" value="Lipovitellin, beta-sheet shell regions, chain A"/>
    <property type="match status" value="1"/>
</dbReference>
<reference evidence="8 9" key="1">
    <citation type="journal article" date="2019" name="PLoS Biol.">
        <title>Sex chromosomes control vertical transmission of feminizing Wolbachia symbionts in an isopod.</title>
        <authorList>
            <person name="Becking T."/>
            <person name="Chebbi M.A."/>
            <person name="Giraud I."/>
            <person name="Moumen B."/>
            <person name="Laverre T."/>
            <person name="Caubet Y."/>
            <person name="Peccoud J."/>
            <person name="Gilbert C."/>
            <person name="Cordaux R."/>
        </authorList>
    </citation>
    <scope>NUCLEOTIDE SEQUENCE [LARGE SCALE GENOMIC DNA]</scope>
    <source>
        <strain evidence="8">ANa2</strain>
        <tissue evidence="8">Whole body excluding digestive tract and cuticle</tissue>
    </source>
</reference>
<dbReference type="Pfam" id="PF01347">
    <property type="entry name" value="Vitellogenin_N"/>
    <property type="match status" value="1"/>
</dbReference>
<dbReference type="Pfam" id="PF09172">
    <property type="entry name" value="Vit_open_b-sht"/>
    <property type="match status" value="1"/>
</dbReference>
<dbReference type="InterPro" id="IPR015816">
    <property type="entry name" value="Vitellinogen_b-sht_N"/>
</dbReference>
<protein>
    <submittedName>
        <fullName evidence="8">Hemolymph clottable protein</fullName>
    </submittedName>
</protein>
<comment type="caution">
    <text evidence="5">Lacks conserved residue(s) required for the propagation of feature annotation.</text>
</comment>
<evidence type="ECO:0000256" key="4">
    <source>
        <dbReference type="ARBA" id="ARBA00023180"/>
    </source>
</evidence>
<dbReference type="InterPro" id="IPR015819">
    <property type="entry name" value="Lipid_transp_b-sht_shell"/>
</dbReference>
<dbReference type="SMART" id="SM00638">
    <property type="entry name" value="LPD_N"/>
    <property type="match status" value="1"/>
</dbReference>
<dbReference type="PANTHER" id="PTHR23345:SF15">
    <property type="entry name" value="VITELLOGENIN 1-RELATED"/>
    <property type="match status" value="1"/>
</dbReference>
<dbReference type="GO" id="GO:0005319">
    <property type="term" value="F:lipid transporter activity"/>
    <property type="evidence" value="ECO:0007669"/>
    <property type="project" value="InterPro"/>
</dbReference>
<dbReference type="Gene3D" id="2.20.80.10">
    <property type="entry name" value="Lipovitellin-phosvitin complex, chain A, domain 4"/>
    <property type="match status" value="1"/>
</dbReference>